<evidence type="ECO:0000313" key="2">
    <source>
        <dbReference type="Proteomes" id="UP000182958"/>
    </source>
</evidence>
<gene>
    <name evidence="1" type="ORF">SAMN02910323_0566</name>
</gene>
<proteinExistence type="predicted"/>
<organism evidence="1 2">
    <name type="scientific">Selenomonas ruminantium</name>
    <dbReference type="NCBI Taxonomy" id="971"/>
    <lineage>
        <taxon>Bacteria</taxon>
        <taxon>Bacillati</taxon>
        <taxon>Bacillota</taxon>
        <taxon>Negativicutes</taxon>
        <taxon>Selenomonadales</taxon>
        <taxon>Selenomonadaceae</taxon>
        <taxon>Selenomonas</taxon>
    </lineage>
</organism>
<dbReference type="RefSeq" id="WP_072305430.1">
    <property type="nucleotide sequence ID" value="NZ_FPJA01000004.1"/>
</dbReference>
<protein>
    <recommendedName>
        <fullName evidence="3">DUF3168 domain-containing protein</fullName>
    </recommendedName>
</protein>
<accession>A0A1K1M491</accession>
<reference evidence="2" key="1">
    <citation type="submission" date="2016-11" db="EMBL/GenBank/DDBJ databases">
        <authorList>
            <person name="Varghese N."/>
            <person name="Submissions S."/>
        </authorList>
    </citation>
    <scope>NUCLEOTIDE SEQUENCE [LARGE SCALE GENOMIC DNA]</scope>
    <source>
        <strain evidence="2">C3</strain>
    </source>
</reference>
<name>A0A1K1M491_SELRU</name>
<keyword evidence="2" id="KW-1185">Reference proteome</keyword>
<dbReference type="Proteomes" id="UP000182958">
    <property type="component" value="Unassembled WGS sequence"/>
</dbReference>
<sequence>MNIKEKVYRTLSTSRELTSLLARDRRGRCVYPGISPNAGSYPIIVYNVISDVPVLTADGIEMERRVTMRLQILTKDGHYEHIYDAMNKIMKGLGFMRRQSLEMAEREVFVFCVDYVIGIGVDE</sequence>
<evidence type="ECO:0008006" key="3">
    <source>
        <dbReference type="Google" id="ProtNLM"/>
    </source>
</evidence>
<evidence type="ECO:0000313" key="1">
    <source>
        <dbReference type="EMBL" id="SFW17948.1"/>
    </source>
</evidence>
<dbReference type="AlphaFoldDB" id="A0A1K1M491"/>
<dbReference type="EMBL" id="FPJA01000004">
    <property type="protein sequence ID" value="SFW17948.1"/>
    <property type="molecule type" value="Genomic_DNA"/>
</dbReference>